<dbReference type="AlphaFoldDB" id="A0AAX3DTT0"/>
<dbReference type="InterPro" id="IPR002686">
    <property type="entry name" value="Transposase_17"/>
</dbReference>
<proteinExistence type="predicted"/>
<dbReference type="Gene3D" id="3.30.70.1290">
    <property type="entry name" value="Transposase IS200-like"/>
    <property type="match status" value="1"/>
</dbReference>
<feature type="domain" description="Transposase IS200-like" evidence="1">
    <location>
        <begin position="9"/>
        <end position="131"/>
    </location>
</feature>
<dbReference type="SUPFAM" id="SSF143422">
    <property type="entry name" value="Transposase IS200-like"/>
    <property type="match status" value="1"/>
</dbReference>
<dbReference type="SMART" id="SM01321">
    <property type="entry name" value="Y1_Tnp"/>
    <property type="match status" value="1"/>
</dbReference>
<evidence type="ECO:0000313" key="3">
    <source>
        <dbReference type="Proteomes" id="UP001163166"/>
    </source>
</evidence>
<reference evidence="2" key="1">
    <citation type="journal article" date="2022" name="Biol. Control">
        <title>In silico genomic analysis of Rhodopseudomonas palustris strains revealed potential biocontrol agents and crop yield enhancers.</title>
        <authorList>
            <person name="Surachat K."/>
            <person name="Kantachote D."/>
            <person name="Deachamag P."/>
            <person name="Wonglapsuwan M."/>
        </authorList>
    </citation>
    <scope>NUCLEOTIDE SEQUENCE</scope>
    <source>
        <strain evidence="2">TLS06</strain>
    </source>
</reference>
<name>A0AAX3DTT0_RHOPL</name>
<protein>
    <submittedName>
        <fullName evidence="2">Transposase</fullName>
    </submittedName>
</protein>
<dbReference type="EMBL" id="CP076676">
    <property type="protein sequence ID" value="UYO38247.1"/>
    <property type="molecule type" value="Genomic_DNA"/>
</dbReference>
<dbReference type="NCBIfam" id="NF047646">
    <property type="entry name" value="REP_Tyr_transpos"/>
    <property type="match status" value="1"/>
</dbReference>
<dbReference type="PANTHER" id="PTHR36966:SF1">
    <property type="entry name" value="REP-ASSOCIATED TYROSINE TRANSPOSASE"/>
    <property type="match status" value="1"/>
</dbReference>
<dbReference type="GO" id="GO:0004803">
    <property type="term" value="F:transposase activity"/>
    <property type="evidence" value="ECO:0007669"/>
    <property type="project" value="InterPro"/>
</dbReference>
<gene>
    <name evidence="2" type="ORF">KQX62_16085</name>
</gene>
<dbReference type="InterPro" id="IPR052715">
    <property type="entry name" value="RAYT_transposase"/>
</dbReference>
<evidence type="ECO:0000259" key="1">
    <source>
        <dbReference type="SMART" id="SM01321"/>
    </source>
</evidence>
<evidence type="ECO:0000313" key="2">
    <source>
        <dbReference type="EMBL" id="UYO38247.1"/>
    </source>
</evidence>
<sequence length="178" mass="20590">MVHYRRNRLAGGTYFFTVTLLDRRSSTLVDHIDDLRTAFRCARRVQPFALDAIVVLPEHLHAVFTLPPGDSDFSGRWRRIKGHFSTALIERRMPLERHSNGDLALWQRRFWEHTIRDDDDFAHHVDYIHFNPVKHGLVPRVGDWPHSSFHHYVSGGILASDWAGDAADLKSDFGEPRA</sequence>
<dbReference type="InterPro" id="IPR036515">
    <property type="entry name" value="Transposase_17_sf"/>
</dbReference>
<dbReference type="GO" id="GO:0043565">
    <property type="term" value="F:sequence-specific DNA binding"/>
    <property type="evidence" value="ECO:0007669"/>
    <property type="project" value="TreeGrafter"/>
</dbReference>
<dbReference type="GO" id="GO:0006313">
    <property type="term" value="P:DNA transposition"/>
    <property type="evidence" value="ECO:0007669"/>
    <property type="project" value="InterPro"/>
</dbReference>
<dbReference type="PANTHER" id="PTHR36966">
    <property type="entry name" value="REP-ASSOCIATED TYROSINE TRANSPOSASE"/>
    <property type="match status" value="1"/>
</dbReference>
<dbReference type="Proteomes" id="UP001163166">
    <property type="component" value="Chromosome"/>
</dbReference>
<accession>A0AAX3DTT0</accession>
<organism evidence="2 3">
    <name type="scientific">Rhodopseudomonas palustris</name>
    <dbReference type="NCBI Taxonomy" id="1076"/>
    <lineage>
        <taxon>Bacteria</taxon>
        <taxon>Pseudomonadati</taxon>
        <taxon>Pseudomonadota</taxon>
        <taxon>Alphaproteobacteria</taxon>
        <taxon>Hyphomicrobiales</taxon>
        <taxon>Nitrobacteraceae</taxon>
        <taxon>Rhodopseudomonas</taxon>
    </lineage>
</organism>
<dbReference type="RefSeq" id="WP_264073849.1">
    <property type="nucleotide sequence ID" value="NZ_CP076676.1"/>
</dbReference>